<dbReference type="SUPFAM" id="SSF46689">
    <property type="entry name" value="Homeodomain-like"/>
    <property type="match status" value="2"/>
</dbReference>
<dbReference type="Pfam" id="PF12833">
    <property type="entry name" value="HTH_18"/>
    <property type="match status" value="1"/>
</dbReference>
<keyword evidence="2" id="KW-0238">DNA-binding</keyword>
<gene>
    <name evidence="5" type="ORF">WH96_16260</name>
</gene>
<dbReference type="SMART" id="SM00342">
    <property type="entry name" value="HTH_ARAC"/>
    <property type="match status" value="1"/>
</dbReference>
<dbReference type="PANTHER" id="PTHR46796">
    <property type="entry name" value="HTH-TYPE TRANSCRIPTIONAL ACTIVATOR RHAS-RELATED"/>
    <property type="match status" value="1"/>
</dbReference>
<accession>A0A0H2MG06</accession>
<dbReference type="CDD" id="cd03136">
    <property type="entry name" value="GATase1_AraC_ArgR_like"/>
    <property type="match status" value="1"/>
</dbReference>
<dbReference type="InterPro" id="IPR002818">
    <property type="entry name" value="DJ-1/PfpI"/>
</dbReference>
<keyword evidence="1" id="KW-0805">Transcription regulation</keyword>
<dbReference type="Gene3D" id="3.40.50.880">
    <property type="match status" value="1"/>
</dbReference>
<protein>
    <recommendedName>
        <fullName evidence="4">HTH araC/xylS-type domain-containing protein</fullName>
    </recommendedName>
</protein>
<organism evidence="5 6">
    <name type="scientific">Kiloniella spongiae</name>
    <dbReference type="NCBI Taxonomy" id="1489064"/>
    <lineage>
        <taxon>Bacteria</taxon>
        <taxon>Pseudomonadati</taxon>
        <taxon>Pseudomonadota</taxon>
        <taxon>Alphaproteobacteria</taxon>
        <taxon>Rhodospirillales</taxon>
        <taxon>Kiloniellaceae</taxon>
        <taxon>Kiloniella</taxon>
    </lineage>
</organism>
<evidence type="ECO:0000313" key="5">
    <source>
        <dbReference type="EMBL" id="KLN59717.1"/>
    </source>
</evidence>
<dbReference type="InterPro" id="IPR009057">
    <property type="entry name" value="Homeodomain-like_sf"/>
</dbReference>
<dbReference type="RefSeq" id="WP_047765274.1">
    <property type="nucleotide sequence ID" value="NZ_LAQL01000011.1"/>
</dbReference>
<dbReference type="EMBL" id="LAQL01000011">
    <property type="protein sequence ID" value="KLN59717.1"/>
    <property type="molecule type" value="Genomic_DNA"/>
</dbReference>
<dbReference type="GO" id="GO:0003700">
    <property type="term" value="F:DNA-binding transcription factor activity"/>
    <property type="evidence" value="ECO:0007669"/>
    <property type="project" value="InterPro"/>
</dbReference>
<keyword evidence="6" id="KW-1185">Reference proteome</keyword>
<dbReference type="PROSITE" id="PS01124">
    <property type="entry name" value="HTH_ARAC_FAMILY_2"/>
    <property type="match status" value="1"/>
</dbReference>
<dbReference type="AlphaFoldDB" id="A0A0H2MG06"/>
<evidence type="ECO:0000313" key="6">
    <source>
        <dbReference type="Proteomes" id="UP000035444"/>
    </source>
</evidence>
<evidence type="ECO:0000256" key="1">
    <source>
        <dbReference type="ARBA" id="ARBA00023015"/>
    </source>
</evidence>
<reference evidence="5 6" key="1">
    <citation type="submission" date="2015-03" db="EMBL/GenBank/DDBJ databases">
        <title>Genome Sequence of Kiloniella spongiae MEBiC09566, isolated from a marine sponge.</title>
        <authorList>
            <person name="Shao Z."/>
            <person name="Wang L."/>
            <person name="Li X."/>
        </authorList>
    </citation>
    <scope>NUCLEOTIDE SEQUENCE [LARGE SCALE GENOMIC DNA]</scope>
    <source>
        <strain evidence="5 6">MEBiC09566</strain>
    </source>
</reference>
<evidence type="ECO:0000256" key="2">
    <source>
        <dbReference type="ARBA" id="ARBA00023125"/>
    </source>
</evidence>
<dbReference type="InterPro" id="IPR020449">
    <property type="entry name" value="Tscrpt_reg_AraC-type_HTH"/>
</dbReference>
<name>A0A0H2MG06_9PROT</name>
<comment type="caution">
    <text evidence="5">The sequence shown here is derived from an EMBL/GenBank/DDBJ whole genome shotgun (WGS) entry which is preliminary data.</text>
</comment>
<dbReference type="InterPro" id="IPR050204">
    <property type="entry name" value="AraC_XylS_family_regulators"/>
</dbReference>
<evidence type="ECO:0000256" key="3">
    <source>
        <dbReference type="ARBA" id="ARBA00023163"/>
    </source>
</evidence>
<feature type="domain" description="HTH araC/xylS-type" evidence="4">
    <location>
        <begin position="232"/>
        <end position="330"/>
    </location>
</feature>
<dbReference type="STRING" id="1489064.WH96_16260"/>
<sequence length="333" mass="37225">MHLKVYSAEPQLKRKAPRRDLQRVVFVVLPGTASLDTSLTIQALKTANAVAGYAAFHWRIATMDGQAIDLEDGFILQPDMAVGDDEAIDLALVFGEWGVRTGKSNYFVNWLKRLDRQSVYVGAVGGACYELASAGLLNGYQCAVPWAYHDSFKELYPTVEIQDALFSWDRKRITCTGKAACLDLILNIIEHQCGTDIAGQVAEAFNYEVRGGASIPLRQRNLTLQKLSGKLAEAVRIMEENLEVLLTAEEIAKEIGSSKRQIERLFARHLGCSPKRYYKRLRLKRARSLLRQTALPVSEVAIACGFTSFSYFSRAYRGYFGSTPREDRLARVS</sequence>
<keyword evidence="3" id="KW-0804">Transcription</keyword>
<dbReference type="InterPro" id="IPR018060">
    <property type="entry name" value="HTH_AraC"/>
</dbReference>
<evidence type="ECO:0000259" key="4">
    <source>
        <dbReference type="PROSITE" id="PS01124"/>
    </source>
</evidence>
<dbReference type="Gene3D" id="1.10.10.60">
    <property type="entry name" value="Homeodomain-like"/>
    <property type="match status" value="2"/>
</dbReference>
<dbReference type="InterPro" id="IPR029062">
    <property type="entry name" value="Class_I_gatase-like"/>
</dbReference>
<dbReference type="OrthoDB" id="186587at2"/>
<dbReference type="Pfam" id="PF01965">
    <property type="entry name" value="DJ-1_PfpI"/>
    <property type="match status" value="1"/>
</dbReference>
<dbReference type="Proteomes" id="UP000035444">
    <property type="component" value="Unassembled WGS sequence"/>
</dbReference>
<dbReference type="PRINTS" id="PR00032">
    <property type="entry name" value="HTHARAC"/>
</dbReference>
<proteinExistence type="predicted"/>
<dbReference type="GO" id="GO:0043565">
    <property type="term" value="F:sequence-specific DNA binding"/>
    <property type="evidence" value="ECO:0007669"/>
    <property type="project" value="InterPro"/>
</dbReference>
<dbReference type="SUPFAM" id="SSF52317">
    <property type="entry name" value="Class I glutamine amidotransferase-like"/>
    <property type="match status" value="1"/>
</dbReference>